<dbReference type="AlphaFoldDB" id="A0A1L1PDC6"/>
<proteinExistence type="predicted"/>
<protein>
    <submittedName>
        <fullName evidence="1">Uncharacterized protein</fullName>
    </submittedName>
</protein>
<accession>A0A1L1PDC6</accession>
<dbReference type="EMBL" id="CCAE010000011">
    <property type="protein sequence ID" value="CDN87510.1"/>
    <property type="molecule type" value="Genomic_DNA"/>
</dbReference>
<evidence type="ECO:0000313" key="2">
    <source>
        <dbReference type="Proteomes" id="UP000028878"/>
    </source>
</evidence>
<keyword evidence="2" id="KW-1185">Reference proteome</keyword>
<name>A0A1L1PDC6_HYDIT</name>
<dbReference type="Proteomes" id="UP000028878">
    <property type="component" value="Unassembled WGS sequence"/>
</dbReference>
<evidence type="ECO:0000313" key="1">
    <source>
        <dbReference type="EMBL" id="CDN87510.1"/>
    </source>
</evidence>
<gene>
    <name evidence="1" type="ORF">BN948_01932</name>
</gene>
<organism evidence="1 2">
    <name type="scientific">Hydrogenophaga intermedia</name>
    <dbReference type="NCBI Taxonomy" id="65786"/>
    <lineage>
        <taxon>Bacteria</taxon>
        <taxon>Pseudomonadati</taxon>
        <taxon>Pseudomonadota</taxon>
        <taxon>Betaproteobacteria</taxon>
        <taxon>Burkholderiales</taxon>
        <taxon>Comamonadaceae</taxon>
        <taxon>Hydrogenophaga</taxon>
    </lineage>
</organism>
<dbReference type="RefSeq" id="WP_051756073.1">
    <property type="nucleotide sequence ID" value="NZ_CCAE010000011.1"/>
</dbReference>
<sequence>MNHEHNQQLFERYPKIFEHRERLWCRDGWFDLIHALCGKLQEISDRTGSQVVARQAKEKFGGLRFYVDGATTEHDKAIAEAETASHHTCEVCGKPGEIKVASGYVQCRCPAHMPEGAITLEEQRQALRKAHDDLA</sequence>
<reference evidence="2" key="1">
    <citation type="submission" date="2014-02" db="EMBL/GenBank/DDBJ databases">
        <authorList>
            <person name="Gan H."/>
        </authorList>
    </citation>
    <scope>NUCLEOTIDE SEQUENCE [LARGE SCALE GENOMIC DNA]</scope>
    <source>
        <strain evidence="2">S1</strain>
    </source>
</reference>
<reference evidence="2" key="2">
    <citation type="submission" date="2014-11" db="EMBL/GenBank/DDBJ databases">
        <title>Draft genome sequence of Hydrogenophaga intermedia S1.</title>
        <authorList>
            <person name="Gan H.M."/>
            <person name="Chew T.H."/>
            <person name="Stolz A."/>
        </authorList>
    </citation>
    <scope>NUCLEOTIDE SEQUENCE [LARGE SCALE GENOMIC DNA]</scope>
    <source>
        <strain evidence="2">S1</strain>
    </source>
</reference>